<dbReference type="AlphaFoldDB" id="A0A915JZB0"/>
<feature type="transmembrane region" description="Helical" evidence="1">
    <location>
        <begin position="62"/>
        <end position="84"/>
    </location>
</feature>
<evidence type="ECO:0000256" key="2">
    <source>
        <dbReference type="SAM" id="SignalP"/>
    </source>
</evidence>
<accession>A0A915JZB0</accession>
<keyword evidence="1" id="KW-0812">Transmembrane</keyword>
<dbReference type="WBParaSite" id="nRc.2.0.1.t31836-RA">
    <property type="protein sequence ID" value="nRc.2.0.1.t31836-RA"/>
    <property type="gene ID" value="nRc.2.0.1.g31836"/>
</dbReference>
<evidence type="ECO:0000256" key="1">
    <source>
        <dbReference type="SAM" id="Phobius"/>
    </source>
</evidence>
<reference evidence="4" key="1">
    <citation type="submission" date="2022-11" db="UniProtKB">
        <authorList>
            <consortium name="WormBaseParasite"/>
        </authorList>
    </citation>
    <scope>IDENTIFICATION</scope>
</reference>
<sequence length="92" mass="10597">MFHLLLSLLLIILQFPAEKQLKAEFTKINLAFVNCTSTPVPAGWSFRGFTSRREPKNVERSYIVVAAEMGIISIFMKNVSLFVIRRDNFFNL</sequence>
<evidence type="ECO:0000313" key="3">
    <source>
        <dbReference type="Proteomes" id="UP000887565"/>
    </source>
</evidence>
<name>A0A915JZB0_ROMCU</name>
<keyword evidence="1" id="KW-1133">Transmembrane helix</keyword>
<feature type="signal peptide" evidence="2">
    <location>
        <begin position="1"/>
        <end position="19"/>
    </location>
</feature>
<proteinExistence type="predicted"/>
<organism evidence="3 4">
    <name type="scientific">Romanomermis culicivorax</name>
    <name type="common">Nematode worm</name>
    <dbReference type="NCBI Taxonomy" id="13658"/>
    <lineage>
        <taxon>Eukaryota</taxon>
        <taxon>Metazoa</taxon>
        <taxon>Ecdysozoa</taxon>
        <taxon>Nematoda</taxon>
        <taxon>Enoplea</taxon>
        <taxon>Dorylaimia</taxon>
        <taxon>Mermithida</taxon>
        <taxon>Mermithoidea</taxon>
        <taxon>Mermithidae</taxon>
        <taxon>Romanomermis</taxon>
    </lineage>
</organism>
<evidence type="ECO:0000313" key="4">
    <source>
        <dbReference type="WBParaSite" id="nRc.2.0.1.t31836-RA"/>
    </source>
</evidence>
<keyword evidence="3" id="KW-1185">Reference proteome</keyword>
<keyword evidence="1" id="KW-0472">Membrane</keyword>
<protein>
    <submittedName>
        <fullName evidence="4">Uncharacterized protein</fullName>
    </submittedName>
</protein>
<dbReference type="Proteomes" id="UP000887565">
    <property type="component" value="Unplaced"/>
</dbReference>
<keyword evidence="2" id="KW-0732">Signal</keyword>
<feature type="chain" id="PRO_5037524984" evidence="2">
    <location>
        <begin position="20"/>
        <end position="92"/>
    </location>
</feature>